<keyword evidence="2" id="KW-1185">Reference proteome</keyword>
<name>A0A1Y2HCJ1_9FUNG</name>
<dbReference type="EMBL" id="MCFL01000074">
    <property type="protein sequence ID" value="ORZ30782.1"/>
    <property type="molecule type" value="Genomic_DNA"/>
</dbReference>
<dbReference type="Proteomes" id="UP000193411">
    <property type="component" value="Unassembled WGS sequence"/>
</dbReference>
<gene>
    <name evidence="1" type="ORF">BCR44DRAFT_1443820</name>
</gene>
<reference evidence="1 2" key="1">
    <citation type="submission" date="2016-07" db="EMBL/GenBank/DDBJ databases">
        <title>Pervasive Adenine N6-methylation of Active Genes in Fungi.</title>
        <authorList>
            <consortium name="DOE Joint Genome Institute"/>
            <person name="Mondo S.J."/>
            <person name="Dannebaum R.O."/>
            <person name="Kuo R.C."/>
            <person name="Labutti K."/>
            <person name="Haridas S."/>
            <person name="Kuo A."/>
            <person name="Salamov A."/>
            <person name="Ahrendt S.R."/>
            <person name="Lipzen A."/>
            <person name="Sullivan W."/>
            <person name="Andreopoulos W.B."/>
            <person name="Clum A."/>
            <person name="Lindquist E."/>
            <person name="Daum C."/>
            <person name="Ramamoorthy G.K."/>
            <person name="Gryganskyi A."/>
            <person name="Culley D."/>
            <person name="Magnuson J.K."/>
            <person name="James T.Y."/>
            <person name="O'Malley M.A."/>
            <person name="Stajich J.E."/>
            <person name="Spatafora J.W."/>
            <person name="Visel A."/>
            <person name="Grigoriev I.V."/>
        </authorList>
    </citation>
    <scope>NUCLEOTIDE SEQUENCE [LARGE SCALE GENOMIC DNA]</scope>
    <source>
        <strain evidence="1 2">PL171</strain>
    </source>
</reference>
<evidence type="ECO:0000313" key="2">
    <source>
        <dbReference type="Proteomes" id="UP000193411"/>
    </source>
</evidence>
<proteinExistence type="predicted"/>
<evidence type="ECO:0000313" key="1">
    <source>
        <dbReference type="EMBL" id="ORZ30782.1"/>
    </source>
</evidence>
<organism evidence="1 2">
    <name type="scientific">Catenaria anguillulae PL171</name>
    <dbReference type="NCBI Taxonomy" id="765915"/>
    <lineage>
        <taxon>Eukaryota</taxon>
        <taxon>Fungi</taxon>
        <taxon>Fungi incertae sedis</taxon>
        <taxon>Blastocladiomycota</taxon>
        <taxon>Blastocladiomycetes</taxon>
        <taxon>Blastocladiales</taxon>
        <taxon>Catenariaceae</taxon>
        <taxon>Catenaria</taxon>
    </lineage>
</organism>
<protein>
    <submittedName>
        <fullName evidence="1">Uncharacterized protein</fullName>
    </submittedName>
</protein>
<dbReference type="AlphaFoldDB" id="A0A1Y2HCJ1"/>
<accession>A0A1Y2HCJ1</accession>
<comment type="caution">
    <text evidence="1">The sequence shown here is derived from an EMBL/GenBank/DDBJ whole genome shotgun (WGS) entry which is preliminary data.</text>
</comment>
<sequence>MTTLTTMHSSLWITSTRFVERNPRSTTAAVYFGLCFYLAHAEVRKLMVIRDPDQDEPSGTGTSSSEPSPACLIYCAWYQQLDDMTTGVGMTGPAALVTKILMQPIVDIALVGTIRQMSQKPQDDNALQVTINGKQHSPHIIVRLIAQTVAELAVDGPFNCVTLGLIPVAWQALFGAAELLQRLGTMLRKHLDVRKEAKKRIATRLVRIMMVGFE</sequence>